<evidence type="ECO:0000313" key="1">
    <source>
        <dbReference type="EMBL" id="ORY96393.1"/>
    </source>
</evidence>
<keyword evidence="2" id="KW-1185">Reference proteome</keyword>
<reference evidence="1 2" key="1">
    <citation type="submission" date="2016-07" db="EMBL/GenBank/DDBJ databases">
        <title>Pervasive Adenine N6-methylation of Active Genes in Fungi.</title>
        <authorList>
            <consortium name="DOE Joint Genome Institute"/>
            <person name="Mondo S.J."/>
            <person name="Dannebaum R.O."/>
            <person name="Kuo R.C."/>
            <person name="Labutti K."/>
            <person name="Haridas S."/>
            <person name="Kuo A."/>
            <person name="Salamov A."/>
            <person name="Ahrendt S.R."/>
            <person name="Lipzen A."/>
            <person name="Sullivan W."/>
            <person name="Andreopoulos W.B."/>
            <person name="Clum A."/>
            <person name="Lindquist E."/>
            <person name="Daum C."/>
            <person name="Ramamoorthy G.K."/>
            <person name="Gryganskyi A."/>
            <person name="Culley D."/>
            <person name="Magnuson J.K."/>
            <person name="James T.Y."/>
            <person name="O'Malley M.A."/>
            <person name="Stajich J.E."/>
            <person name="Spatafora J.W."/>
            <person name="Visel A."/>
            <person name="Grigoriev I.V."/>
        </authorList>
    </citation>
    <scope>NUCLEOTIDE SEQUENCE [LARGE SCALE GENOMIC DNA]</scope>
    <source>
        <strain evidence="1 2">NRRL 2496</strain>
    </source>
</reference>
<evidence type="ECO:0000313" key="2">
    <source>
        <dbReference type="Proteomes" id="UP000242180"/>
    </source>
</evidence>
<organism evidence="1 2">
    <name type="scientific">Syncephalastrum racemosum</name>
    <name type="common">Filamentous fungus</name>
    <dbReference type="NCBI Taxonomy" id="13706"/>
    <lineage>
        <taxon>Eukaryota</taxon>
        <taxon>Fungi</taxon>
        <taxon>Fungi incertae sedis</taxon>
        <taxon>Mucoromycota</taxon>
        <taxon>Mucoromycotina</taxon>
        <taxon>Mucoromycetes</taxon>
        <taxon>Mucorales</taxon>
        <taxon>Syncephalastraceae</taxon>
        <taxon>Syncephalastrum</taxon>
    </lineage>
</organism>
<comment type="caution">
    <text evidence="1">The sequence shown here is derived from an EMBL/GenBank/DDBJ whole genome shotgun (WGS) entry which is preliminary data.</text>
</comment>
<dbReference type="AlphaFoldDB" id="A0A1X2HC76"/>
<sequence length="221" mass="25160">MHCIFLSHTPRTTFHMLDTVSPRESVPTDIILSVLSHMKLADLCRLLEQSTGHDAFSHYCQCVLQSRAKAQAWELALYTPAGYMVALCNPECQTKLARFRCAGYDTHKACLRFTPICDTDFCVQDEPELKLACVQWFRYQEHGMTSVPLCWTEGDHTVDNGWGVRVQYQCSSQTRKDHVRLCRSCGQGHAGSAAPRHCLRIRFTQIQVTFDWLRKGLSVCA</sequence>
<dbReference type="InParanoid" id="A0A1X2HC76"/>
<name>A0A1X2HC76_SYNRA</name>
<dbReference type="EMBL" id="MCGN01000005">
    <property type="protein sequence ID" value="ORY96393.1"/>
    <property type="molecule type" value="Genomic_DNA"/>
</dbReference>
<dbReference type="OMA" id="TIKLPWR"/>
<dbReference type="Proteomes" id="UP000242180">
    <property type="component" value="Unassembled WGS sequence"/>
</dbReference>
<evidence type="ECO:0008006" key="3">
    <source>
        <dbReference type="Google" id="ProtNLM"/>
    </source>
</evidence>
<proteinExistence type="predicted"/>
<accession>A0A1X2HC76</accession>
<gene>
    <name evidence="1" type="ORF">BCR43DRAFT_274785</name>
</gene>
<protein>
    <recommendedName>
        <fullName evidence="3">F-box domain-containing protein</fullName>
    </recommendedName>
</protein>
<dbReference type="OrthoDB" id="2226295at2759"/>